<accession>A0A9Q3CDX7</accession>
<protein>
    <submittedName>
        <fullName evidence="2">Uncharacterized protein</fullName>
    </submittedName>
</protein>
<evidence type="ECO:0000256" key="1">
    <source>
        <dbReference type="SAM" id="MobiDB-lite"/>
    </source>
</evidence>
<feature type="region of interest" description="Disordered" evidence="1">
    <location>
        <begin position="133"/>
        <end position="223"/>
    </location>
</feature>
<organism evidence="2 3">
    <name type="scientific">Austropuccinia psidii MF-1</name>
    <dbReference type="NCBI Taxonomy" id="1389203"/>
    <lineage>
        <taxon>Eukaryota</taxon>
        <taxon>Fungi</taxon>
        <taxon>Dikarya</taxon>
        <taxon>Basidiomycota</taxon>
        <taxon>Pucciniomycotina</taxon>
        <taxon>Pucciniomycetes</taxon>
        <taxon>Pucciniales</taxon>
        <taxon>Sphaerophragmiaceae</taxon>
        <taxon>Austropuccinia</taxon>
    </lineage>
</organism>
<evidence type="ECO:0000313" key="2">
    <source>
        <dbReference type="EMBL" id="MBW0480947.1"/>
    </source>
</evidence>
<feature type="compositionally biased region" description="Polar residues" evidence="1">
    <location>
        <begin position="56"/>
        <end position="68"/>
    </location>
</feature>
<evidence type="ECO:0000313" key="3">
    <source>
        <dbReference type="Proteomes" id="UP000765509"/>
    </source>
</evidence>
<comment type="caution">
    <text evidence="2">The sequence shown here is derived from an EMBL/GenBank/DDBJ whole genome shotgun (WGS) entry which is preliminary data.</text>
</comment>
<feature type="region of interest" description="Disordered" evidence="1">
    <location>
        <begin position="1"/>
        <end position="22"/>
    </location>
</feature>
<keyword evidence="3" id="KW-1185">Reference proteome</keyword>
<proteinExistence type="predicted"/>
<dbReference type="Proteomes" id="UP000765509">
    <property type="component" value="Unassembled WGS sequence"/>
</dbReference>
<feature type="compositionally biased region" description="Polar residues" evidence="1">
    <location>
        <begin position="203"/>
        <end position="217"/>
    </location>
</feature>
<dbReference type="AlphaFoldDB" id="A0A9Q3CDX7"/>
<gene>
    <name evidence="2" type="ORF">O181_020662</name>
</gene>
<feature type="compositionally biased region" description="Polar residues" evidence="1">
    <location>
        <begin position="9"/>
        <end position="18"/>
    </location>
</feature>
<name>A0A9Q3CDX7_9BASI</name>
<reference evidence="2" key="1">
    <citation type="submission" date="2021-03" db="EMBL/GenBank/DDBJ databases">
        <title>Draft genome sequence of rust myrtle Austropuccinia psidii MF-1, a brazilian biotype.</title>
        <authorList>
            <person name="Quecine M.C."/>
            <person name="Pachon D.M.R."/>
            <person name="Bonatelli M.L."/>
            <person name="Correr F.H."/>
            <person name="Franceschini L.M."/>
            <person name="Leite T.F."/>
            <person name="Margarido G.R.A."/>
            <person name="Almeida C.A."/>
            <person name="Ferrarezi J.A."/>
            <person name="Labate C.A."/>
        </authorList>
    </citation>
    <scope>NUCLEOTIDE SEQUENCE</scope>
    <source>
        <strain evidence="2">MF-1</strain>
    </source>
</reference>
<dbReference type="EMBL" id="AVOT02006180">
    <property type="protein sequence ID" value="MBW0480947.1"/>
    <property type="molecule type" value="Genomic_DNA"/>
</dbReference>
<sequence length="223" mass="24706">MLADKHTRNANSLSNPSNYAARGFPHQDALARTPLWLMMMKAFPSGNGCQDPKQADGNNSRQLAQSLQKSDDPADEGWLWQEVIQVWADRHPCDLNAKSPRQPNPFPSGTQWLEDLFCAKQPEFHLISTFGSSELTVPPSVEPSQTDEPPIPGPSPSSKPHEDILTHEPEPEVAPTQSMEEPFAHPTPPHSVITIDDMPVGSPHSQNDARQEFTNLRPTLMIP</sequence>
<feature type="region of interest" description="Disordered" evidence="1">
    <location>
        <begin position="47"/>
        <end position="75"/>
    </location>
</feature>
<feature type="compositionally biased region" description="Basic and acidic residues" evidence="1">
    <location>
        <begin position="159"/>
        <end position="170"/>
    </location>
</feature>